<evidence type="ECO:0000313" key="3">
    <source>
        <dbReference type="EMBL" id="OAF06980.1"/>
    </source>
</evidence>
<accession>A0A176YKJ2</accession>
<dbReference type="EMBL" id="LSEF01000116">
    <property type="protein sequence ID" value="OAF06988.1"/>
    <property type="molecule type" value="Genomic_DNA"/>
</dbReference>
<name>A0A176YKJ2_9BRAD</name>
<dbReference type="Proteomes" id="UP000077173">
    <property type="component" value="Unassembled WGS sequence"/>
</dbReference>
<keyword evidence="5" id="KW-1185">Reference proteome</keyword>
<protein>
    <submittedName>
        <fullName evidence="2">Uncharacterized protein</fullName>
    </submittedName>
</protein>
<gene>
    <name evidence="3" type="ORF">AXW67_31145</name>
    <name evidence="4" type="ORF">AXW67_31190</name>
    <name evidence="2" type="ORF">AXW67_31195</name>
    <name evidence="1" type="ORF">AXW67_31220</name>
</gene>
<dbReference type="EMBL" id="LSEF01000117">
    <property type="protein sequence ID" value="OAF06976.1"/>
    <property type="molecule type" value="Genomic_DNA"/>
</dbReference>
<dbReference type="EMBL" id="LSEF01000118">
    <property type="protein sequence ID" value="OAF06920.1"/>
    <property type="molecule type" value="Genomic_DNA"/>
</dbReference>
<dbReference type="EMBL" id="LSEF01000116">
    <property type="protein sequence ID" value="OAF06980.1"/>
    <property type="molecule type" value="Genomic_DNA"/>
</dbReference>
<sequence>MPSAQLPFVARGKFDVLGDRIDTVSQLNKLRMASPRKPRIDLNDDWATLRPPEFDARWPPAKAESSQTAQRNIGDTFMIIITQRGRKGRLAKEEMR</sequence>
<evidence type="ECO:0000313" key="5">
    <source>
        <dbReference type="Proteomes" id="UP000077173"/>
    </source>
</evidence>
<organism evidence="2 5">
    <name type="scientific">Bradyrhizobium neotropicale</name>
    <dbReference type="NCBI Taxonomy" id="1497615"/>
    <lineage>
        <taxon>Bacteria</taxon>
        <taxon>Pseudomonadati</taxon>
        <taxon>Pseudomonadota</taxon>
        <taxon>Alphaproteobacteria</taxon>
        <taxon>Hyphomicrobiales</taxon>
        <taxon>Nitrobacteraceae</taxon>
        <taxon>Bradyrhizobium</taxon>
    </lineage>
</organism>
<evidence type="ECO:0000313" key="1">
    <source>
        <dbReference type="EMBL" id="OAF06920.1"/>
    </source>
</evidence>
<proteinExistence type="predicted"/>
<comment type="caution">
    <text evidence="2">The sequence shown here is derived from an EMBL/GenBank/DDBJ whole genome shotgun (WGS) entry which is preliminary data.</text>
</comment>
<evidence type="ECO:0000313" key="2">
    <source>
        <dbReference type="EMBL" id="OAF06976.1"/>
    </source>
</evidence>
<dbReference type="AlphaFoldDB" id="A0A176YKJ2"/>
<reference evidence="2 5" key="1">
    <citation type="submission" date="2016-02" db="EMBL/GenBank/DDBJ databases">
        <title>Draft genome sequence of the strain BR 10247T Bradyrhizobium neotropicale isolated from nodules of Centrolobium paraense.</title>
        <authorList>
            <person name="Simoes-Araujo J.L."/>
            <person name="Barauna A.C."/>
            <person name="Silva K."/>
            <person name="Zilli J.E."/>
        </authorList>
    </citation>
    <scope>NUCLEOTIDE SEQUENCE [LARGE SCALE GENOMIC DNA]</scope>
    <source>
        <strain evidence="2 5">BR 10247</strain>
    </source>
</reference>
<evidence type="ECO:0000313" key="4">
    <source>
        <dbReference type="EMBL" id="OAF06988.1"/>
    </source>
</evidence>